<evidence type="ECO:0000313" key="1">
    <source>
        <dbReference type="EMBL" id="CAL5222288.1"/>
    </source>
</evidence>
<evidence type="ECO:0000313" key="2">
    <source>
        <dbReference type="Proteomes" id="UP001497392"/>
    </source>
</evidence>
<keyword evidence="2" id="KW-1185">Reference proteome</keyword>
<dbReference type="EMBL" id="CAXHTA020000006">
    <property type="protein sequence ID" value="CAL5222288.1"/>
    <property type="molecule type" value="Genomic_DNA"/>
</dbReference>
<sequence length="94" mass="9916">MYLQQSSAECVGKFVPPSAALATPPRQGQSLGVTGIYRAALLPGHCMDLTVRPLPQASSICDADAEKAALCMQSADCWSGWYAMTVHCALETGL</sequence>
<comment type="caution">
    <text evidence="1">The sequence shown here is derived from an EMBL/GenBank/DDBJ whole genome shotgun (WGS) entry which is preliminary data.</text>
</comment>
<gene>
    <name evidence="1" type="primary">g4627</name>
    <name evidence="1" type="ORF">VP750_LOCUS3947</name>
</gene>
<reference evidence="1 2" key="1">
    <citation type="submission" date="2024-06" db="EMBL/GenBank/DDBJ databases">
        <authorList>
            <person name="Kraege A."/>
            <person name="Thomma B."/>
        </authorList>
    </citation>
    <scope>NUCLEOTIDE SEQUENCE [LARGE SCALE GENOMIC DNA]</scope>
</reference>
<name>A0ABP1FQR7_9CHLO</name>
<organism evidence="1 2">
    <name type="scientific">Coccomyxa viridis</name>
    <dbReference type="NCBI Taxonomy" id="1274662"/>
    <lineage>
        <taxon>Eukaryota</taxon>
        <taxon>Viridiplantae</taxon>
        <taxon>Chlorophyta</taxon>
        <taxon>core chlorophytes</taxon>
        <taxon>Trebouxiophyceae</taxon>
        <taxon>Trebouxiophyceae incertae sedis</taxon>
        <taxon>Coccomyxaceae</taxon>
        <taxon>Coccomyxa</taxon>
    </lineage>
</organism>
<dbReference type="Proteomes" id="UP001497392">
    <property type="component" value="Unassembled WGS sequence"/>
</dbReference>
<proteinExistence type="predicted"/>
<accession>A0ABP1FQR7</accession>
<protein>
    <submittedName>
        <fullName evidence="1">G4627 protein</fullName>
    </submittedName>
</protein>